<dbReference type="PANTHER" id="PTHR42796:SF4">
    <property type="entry name" value="FUMARYLACETOACETATE HYDROLASE DOMAIN-CONTAINING PROTEIN 2A"/>
    <property type="match status" value="1"/>
</dbReference>
<dbReference type="EMBL" id="CADCVI010000077">
    <property type="protein sequence ID" value="CAA9463952.1"/>
    <property type="molecule type" value="Genomic_DNA"/>
</dbReference>
<organism evidence="4">
    <name type="scientific">uncultured Rubrobacteraceae bacterium</name>
    <dbReference type="NCBI Taxonomy" id="349277"/>
    <lineage>
        <taxon>Bacteria</taxon>
        <taxon>Bacillati</taxon>
        <taxon>Actinomycetota</taxon>
        <taxon>Rubrobacteria</taxon>
        <taxon>Rubrobacterales</taxon>
        <taxon>Rubrobacteraceae</taxon>
        <taxon>environmental samples</taxon>
    </lineage>
</organism>
<name>A0A6J4R4H0_9ACTN</name>
<dbReference type="FunFam" id="3.90.850.10:FF:000002">
    <property type="entry name" value="2-hydroxyhepta-2,4-diene-1,7-dioate isomerase"/>
    <property type="match status" value="1"/>
</dbReference>
<dbReference type="GO" id="GO:0019752">
    <property type="term" value="P:carboxylic acid metabolic process"/>
    <property type="evidence" value="ECO:0007669"/>
    <property type="project" value="UniProtKB-ARBA"/>
</dbReference>
<evidence type="ECO:0000256" key="1">
    <source>
        <dbReference type="ARBA" id="ARBA00010211"/>
    </source>
</evidence>
<gene>
    <name evidence="4" type="ORF">AVDCRST_MAG25-1259</name>
</gene>
<dbReference type="Pfam" id="PF01557">
    <property type="entry name" value="FAA_hydrolase"/>
    <property type="match status" value="1"/>
</dbReference>
<dbReference type="GO" id="GO:0046872">
    <property type="term" value="F:metal ion binding"/>
    <property type="evidence" value="ECO:0007669"/>
    <property type="project" value="UniProtKB-KW"/>
</dbReference>
<keyword evidence="4" id="KW-0413">Isomerase</keyword>
<dbReference type="InterPro" id="IPR011234">
    <property type="entry name" value="Fumarylacetoacetase-like_C"/>
</dbReference>
<comment type="similarity">
    <text evidence="1">Belongs to the FAH family.</text>
</comment>
<reference evidence="4" key="1">
    <citation type="submission" date="2020-02" db="EMBL/GenBank/DDBJ databases">
        <authorList>
            <person name="Meier V. D."/>
        </authorList>
    </citation>
    <scope>NUCLEOTIDE SEQUENCE</scope>
    <source>
        <strain evidence="4">AVDCRST_MAG25</strain>
    </source>
</reference>
<protein>
    <submittedName>
        <fullName evidence="4">5-carboxymethyl-2-hydroxymuconate delta-isomerase</fullName>
    </submittedName>
</protein>
<dbReference type="SUPFAM" id="SSF56529">
    <property type="entry name" value="FAH"/>
    <property type="match status" value="1"/>
</dbReference>
<dbReference type="PANTHER" id="PTHR42796">
    <property type="entry name" value="FUMARYLACETOACETATE HYDROLASE DOMAIN-CONTAINING PROTEIN 2A-RELATED"/>
    <property type="match status" value="1"/>
</dbReference>
<dbReference type="AlphaFoldDB" id="A0A6J4R4H0"/>
<accession>A0A6J4R4H0</accession>
<keyword evidence="2" id="KW-0479">Metal-binding</keyword>
<sequence>MKLVTYSTNGGAPQVGILEDGRINPVGGPGSTMLEYIEHGRSAERVPGGEAVAVEAARLHAPVLNPQKIIGIGLNYSDHAAETGADIPEKPIVFAKYANSLVGQGDAIKIPSITQKADYEVELAVVIGRAAKGVSEAEALDYVFGYTNCNDISSRDLQFSEGGQWTRSKSIDTFCPLGPYIATADEVADPQALSLRCILNGEVMQDGTTSKMIFSVAELISFLSQGMTLLPGDIITTGTPPGVGAARDPQVFLKPGDEVTVEVEGLGSLTNPVEAG</sequence>
<proteinExistence type="inferred from homology"/>
<evidence type="ECO:0000256" key="2">
    <source>
        <dbReference type="ARBA" id="ARBA00022723"/>
    </source>
</evidence>
<dbReference type="InterPro" id="IPR036663">
    <property type="entry name" value="Fumarylacetoacetase_C_sf"/>
</dbReference>
<evidence type="ECO:0000259" key="3">
    <source>
        <dbReference type="Pfam" id="PF01557"/>
    </source>
</evidence>
<dbReference type="InterPro" id="IPR051121">
    <property type="entry name" value="FAH"/>
</dbReference>
<feature type="domain" description="Fumarylacetoacetase-like C-terminal" evidence="3">
    <location>
        <begin position="68"/>
        <end position="273"/>
    </location>
</feature>
<dbReference type="Gene3D" id="3.90.850.10">
    <property type="entry name" value="Fumarylacetoacetase-like, C-terminal domain"/>
    <property type="match status" value="1"/>
</dbReference>
<dbReference type="GO" id="GO:0016853">
    <property type="term" value="F:isomerase activity"/>
    <property type="evidence" value="ECO:0007669"/>
    <property type="project" value="UniProtKB-KW"/>
</dbReference>
<evidence type="ECO:0000313" key="4">
    <source>
        <dbReference type="EMBL" id="CAA9463952.1"/>
    </source>
</evidence>